<evidence type="ECO:0000256" key="7">
    <source>
        <dbReference type="RuleBase" id="RU003934"/>
    </source>
</evidence>
<keyword evidence="2 6" id="KW-0699">rRNA-binding</keyword>
<sequence>MDGLKNQVLTEKSIRLLQNNQYTLDVDPELTKTEMKNWIELFFDVKVKGINSHRLLSKKKRQRGPNSRFSGSTHKKRMIVTLKDGYSLPLFFN</sequence>
<evidence type="ECO:0000313" key="8">
    <source>
        <dbReference type="EMBL" id="AGI51522.1"/>
    </source>
</evidence>
<dbReference type="GO" id="GO:0005840">
    <property type="term" value="C:ribosome"/>
    <property type="evidence" value="ECO:0007669"/>
    <property type="project" value="UniProtKB-KW"/>
</dbReference>
<organism evidence="8">
    <name type="scientific">Marsilea crenata</name>
    <name type="common">Nardoo</name>
    <name type="synonym">Dwarf four leaf clover</name>
    <dbReference type="NCBI Taxonomy" id="388472"/>
    <lineage>
        <taxon>Eukaryota</taxon>
        <taxon>Viridiplantae</taxon>
        <taxon>Streptophyta</taxon>
        <taxon>Embryophyta</taxon>
        <taxon>Tracheophyta</taxon>
        <taxon>Polypodiopsida</taxon>
        <taxon>Polypodiidae</taxon>
        <taxon>Salviniales</taxon>
        <taxon>Marsileaceae</taxon>
        <taxon>Marsilea</taxon>
    </lineage>
</organism>
<dbReference type="GO" id="GO:0009507">
    <property type="term" value="C:chloroplast"/>
    <property type="evidence" value="ECO:0007669"/>
    <property type="project" value="UniProtKB-SubCell"/>
</dbReference>
<evidence type="ECO:0000256" key="5">
    <source>
        <dbReference type="ARBA" id="ARBA00023274"/>
    </source>
</evidence>
<dbReference type="InterPro" id="IPR013025">
    <property type="entry name" value="Ribosomal_uL23-like"/>
</dbReference>
<evidence type="ECO:0000256" key="4">
    <source>
        <dbReference type="ARBA" id="ARBA00022980"/>
    </source>
</evidence>
<keyword evidence="3 6" id="KW-0694">RNA-binding</keyword>
<keyword evidence="4 6" id="KW-0689">Ribosomal protein</keyword>
<dbReference type="GeneID" id="16694017"/>
<comment type="subcellular location">
    <subcellularLocation>
        <location evidence="6">Plastid</location>
        <location evidence="6">Chloroplast</location>
    </subcellularLocation>
</comment>
<dbReference type="GO" id="GO:0006412">
    <property type="term" value="P:translation"/>
    <property type="evidence" value="ECO:0007669"/>
    <property type="project" value="UniProtKB-UniRule"/>
</dbReference>
<geneLocation type="chloroplast" evidence="8"/>
<comment type="function">
    <text evidence="6">Binds to 23S rRNA.</text>
</comment>
<accession>S4UFX7</accession>
<evidence type="ECO:0000256" key="3">
    <source>
        <dbReference type="ARBA" id="ARBA00022884"/>
    </source>
</evidence>
<dbReference type="GO" id="GO:1990904">
    <property type="term" value="C:ribonucleoprotein complex"/>
    <property type="evidence" value="ECO:0007669"/>
    <property type="project" value="UniProtKB-KW"/>
</dbReference>
<dbReference type="InterPro" id="IPR012678">
    <property type="entry name" value="Ribosomal_uL23/eL15/eS24_sf"/>
</dbReference>
<dbReference type="PROSITE" id="PS00050">
    <property type="entry name" value="RIBOSOMAL_L23"/>
    <property type="match status" value="1"/>
</dbReference>
<dbReference type="HAMAP" id="MF_01369_B">
    <property type="entry name" value="Ribosomal_uL23_B"/>
    <property type="match status" value="1"/>
</dbReference>
<dbReference type="Pfam" id="PF00276">
    <property type="entry name" value="Ribosomal_L23"/>
    <property type="match status" value="1"/>
</dbReference>
<proteinExistence type="inferred from homology"/>
<comment type="subunit">
    <text evidence="6">Part of the 50S ribosomal subunit.</text>
</comment>
<protein>
    <recommendedName>
        <fullName evidence="6">Large ribosomal subunit protein uL23c</fullName>
    </recommendedName>
</protein>
<dbReference type="PANTHER" id="PTHR11620">
    <property type="entry name" value="60S RIBOSOMAL PROTEIN L23A"/>
    <property type="match status" value="1"/>
</dbReference>
<dbReference type="GO" id="GO:0019843">
    <property type="term" value="F:rRNA binding"/>
    <property type="evidence" value="ECO:0007669"/>
    <property type="project" value="UniProtKB-UniRule"/>
</dbReference>
<evidence type="ECO:0000256" key="2">
    <source>
        <dbReference type="ARBA" id="ARBA00022730"/>
    </source>
</evidence>
<dbReference type="GO" id="GO:0003735">
    <property type="term" value="F:structural constituent of ribosome"/>
    <property type="evidence" value="ECO:0007669"/>
    <property type="project" value="InterPro"/>
</dbReference>
<dbReference type="InterPro" id="IPR001014">
    <property type="entry name" value="Ribosomal_uL23_CS"/>
</dbReference>
<reference evidence="8" key="1">
    <citation type="journal article" date="2013" name="Genome Biol. Evol.">
        <title>Plastome sequences of Lygodium japonicum and Marsilea crenata reveal the genome organization transformation from basal ferns to core leptosporangiates.</title>
        <authorList>
            <person name="Gao L."/>
            <person name="Wang B."/>
            <person name="Wang Z.W."/>
            <person name="Zhou Y."/>
            <person name="Su Y.J."/>
            <person name="Wang T."/>
        </authorList>
    </citation>
    <scope>NUCLEOTIDE SEQUENCE</scope>
</reference>
<keyword evidence="8" id="KW-0934">Plastid</keyword>
<dbReference type="InterPro" id="IPR012677">
    <property type="entry name" value="Nucleotide-bd_a/b_plait_sf"/>
</dbReference>
<comment type="similarity">
    <text evidence="1 6 7">Belongs to the universal ribosomal protein uL23 family.</text>
</comment>
<name>S4UFX7_MARCR</name>
<evidence type="ECO:0000256" key="1">
    <source>
        <dbReference type="ARBA" id="ARBA00006700"/>
    </source>
</evidence>
<dbReference type="RefSeq" id="YP_008474606.1">
    <property type="nucleotide sequence ID" value="NC_022137.1"/>
</dbReference>
<keyword evidence="5 6" id="KW-0687">Ribonucleoprotein</keyword>
<dbReference type="SUPFAM" id="SSF54189">
    <property type="entry name" value="Ribosomal proteins S24e, L23 and L15e"/>
    <property type="match status" value="1"/>
</dbReference>
<evidence type="ECO:0000256" key="6">
    <source>
        <dbReference type="HAMAP-Rule" id="MF_01369"/>
    </source>
</evidence>
<dbReference type="AlphaFoldDB" id="S4UFX7"/>
<dbReference type="EMBL" id="KC536646">
    <property type="protein sequence ID" value="AGI51522.1"/>
    <property type="molecule type" value="Genomic_DNA"/>
</dbReference>
<keyword evidence="8" id="KW-0150">Chloroplast</keyword>
<gene>
    <name evidence="6 8" type="primary">rpl23</name>
</gene>
<dbReference type="Gene3D" id="3.30.70.330">
    <property type="match status" value="1"/>
</dbReference>